<dbReference type="Gene3D" id="2.170.120.40">
    <property type="entry name" value="YbbR-like domain"/>
    <property type="match status" value="2"/>
</dbReference>
<sequence>MQLKNKVSSILIGLKNIISKSVKWILGLPKAIFDAKFSHNTGTKLLSIAMAILFWFFVMDQVDPEITRVIESVPVQLTNTQELDQNNLKIMNQTDFLVNVEVTGRRNNVLSLNSKNIYLWSDMRSVRSGVNNVFINSTINSESVSIKSVLPNEIVLTVDRVVSLPKPVQIIISDKFQDTLYEEALEINPVEIKVSGPESLVNSVSYLGGTISVNALTNDHSREVSLVPYSFDGEVVNGVSLDINYANINLVVGKTKQVSIEPVIIGEPAQGYKIVSIKVNPETVTVKGEVDLVNSLDTLKVETLQLNGDENASLIVEKGLVLPDGIKTVGLNNPIQVELTIEEIQTKEFTYSIAEIPVVNLNENYTTDLTTNPGNVIVRVTDIESIIKNLSKEDIHLDLNFSNVVDIGNYRLKINYSSEKEFNTIVIDPEYVDVNVSDIITTP</sequence>
<dbReference type="Proteomes" id="UP001158045">
    <property type="component" value="Unassembled WGS sequence"/>
</dbReference>
<dbReference type="PANTHER" id="PTHR37804">
    <property type="entry name" value="CDAA REGULATORY PROTEIN CDAR"/>
    <property type="match status" value="1"/>
</dbReference>
<accession>A0ABT6NHF3</accession>
<dbReference type="InterPro" id="IPR012505">
    <property type="entry name" value="YbbR"/>
</dbReference>
<dbReference type="Pfam" id="PF07949">
    <property type="entry name" value="YbbR"/>
    <property type="match status" value="1"/>
</dbReference>
<dbReference type="Gene3D" id="2.170.120.30">
    <property type="match status" value="2"/>
</dbReference>
<name>A0ABT6NHF3_9FIRM</name>
<gene>
    <name evidence="1" type="ORF">QE109_16970</name>
</gene>
<evidence type="ECO:0000313" key="1">
    <source>
        <dbReference type="EMBL" id="MDH8679854.1"/>
    </source>
</evidence>
<proteinExistence type="predicted"/>
<protein>
    <submittedName>
        <fullName evidence="1">CdaR family protein</fullName>
    </submittedName>
</protein>
<evidence type="ECO:0000313" key="2">
    <source>
        <dbReference type="Proteomes" id="UP001158045"/>
    </source>
</evidence>
<comment type="caution">
    <text evidence="1">The sequence shown here is derived from an EMBL/GenBank/DDBJ whole genome shotgun (WGS) entry which is preliminary data.</text>
</comment>
<organism evidence="1 2">
    <name type="scientific">Fusibacter bizertensis</name>
    <dbReference type="NCBI Taxonomy" id="1488331"/>
    <lineage>
        <taxon>Bacteria</taxon>
        <taxon>Bacillati</taxon>
        <taxon>Bacillota</taxon>
        <taxon>Clostridia</taxon>
        <taxon>Eubacteriales</taxon>
        <taxon>Eubacteriales Family XII. Incertae Sedis</taxon>
        <taxon>Fusibacter</taxon>
    </lineage>
</organism>
<reference evidence="1 2" key="1">
    <citation type="submission" date="2023-04" db="EMBL/GenBank/DDBJ databases">
        <title>Fusibacter bizertensis strain WBS, isolated from littoral bottom sediments of the Arctic seas - biochemical and genomic analysis.</title>
        <authorList>
            <person name="Brioukhanov A.L."/>
        </authorList>
    </citation>
    <scope>NUCLEOTIDE SEQUENCE [LARGE SCALE GENOMIC DNA]</scope>
    <source>
        <strain evidence="1 2">WBS</strain>
    </source>
</reference>
<dbReference type="PANTHER" id="PTHR37804:SF1">
    <property type="entry name" value="CDAA REGULATORY PROTEIN CDAR"/>
    <property type="match status" value="1"/>
</dbReference>
<dbReference type="InterPro" id="IPR053154">
    <property type="entry name" value="c-di-AMP_regulator"/>
</dbReference>
<keyword evidence="2" id="KW-1185">Reference proteome</keyword>
<dbReference type="EMBL" id="JARYZI010000018">
    <property type="protein sequence ID" value="MDH8679854.1"/>
    <property type="molecule type" value="Genomic_DNA"/>
</dbReference>
<dbReference type="RefSeq" id="WP_281095749.1">
    <property type="nucleotide sequence ID" value="NZ_JARYZI010000018.1"/>
</dbReference>